<keyword evidence="7" id="KW-0289">Folate biosynthesis</keyword>
<organism evidence="9">
    <name type="scientific">marine metagenome</name>
    <dbReference type="NCBI Taxonomy" id="408172"/>
    <lineage>
        <taxon>unclassified sequences</taxon>
        <taxon>metagenomes</taxon>
        <taxon>ecological metagenomes</taxon>
    </lineage>
</organism>
<name>A0A381UQ00_9ZZZZ</name>
<evidence type="ECO:0000256" key="5">
    <source>
        <dbReference type="ARBA" id="ARBA00022777"/>
    </source>
</evidence>
<dbReference type="GO" id="GO:0016301">
    <property type="term" value="F:kinase activity"/>
    <property type="evidence" value="ECO:0007669"/>
    <property type="project" value="UniProtKB-KW"/>
</dbReference>
<dbReference type="GO" id="GO:0046654">
    <property type="term" value="P:tetrahydrofolate biosynthetic process"/>
    <property type="evidence" value="ECO:0007669"/>
    <property type="project" value="UniProtKB-UniPathway"/>
</dbReference>
<dbReference type="PANTHER" id="PTHR43071:SF1">
    <property type="entry name" value="2-AMINO-4-HYDROXY-6-HYDROXYMETHYLDIHYDROPTERIDINE PYROPHOSPHOKINASE"/>
    <property type="match status" value="1"/>
</dbReference>
<dbReference type="EC" id="2.7.6.3" evidence="2"/>
<keyword evidence="4" id="KW-0547">Nucleotide-binding</keyword>
<protein>
    <recommendedName>
        <fullName evidence="2">2-amino-4-hydroxy-6-hydroxymethyldihydropteridine diphosphokinase</fullName>
        <ecNumber evidence="2">2.7.6.3</ecNumber>
    </recommendedName>
</protein>
<dbReference type="GO" id="GO:0005524">
    <property type="term" value="F:ATP binding"/>
    <property type="evidence" value="ECO:0007669"/>
    <property type="project" value="UniProtKB-KW"/>
</dbReference>
<dbReference type="GO" id="GO:0046656">
    <property type="term" value="P:folic acid biosynthetic process"/>
    <property type="evidence" value="ECO:0007669"/>
    <property type="project" value="UniProtKB-KW"/>
</dbReference>
<feature type="domain" description="7,8-dihydro-6-hydroxymethylpterin-pyrophosphokinase" evidence="8">
    <location>
        <begin position="8"/>
        <end position="134"/>
    </location>
</feature>
<dbReference type="AlphaFoldDB" id="A0A381UQ00"/>
<dbReference type="Pfam" id="PF01288">
    <property type="entry name" value="HPPK"/>
    <property type="match status" value="1"/>
</dbReference>
<evidence type="ECO:0000256" key="6">
    <source>
        <dbReference type="ARBA" id="ARBA00022840"/>
    </source>
</evidence>
<reference evidence="9" key="1">
    <citation type="submission" date="2018-05" db="EMBL/GenBank/DDBJ databases">
        <authorList>
            <person name="Lanie J.A."/>
            <person name="Ng W.-L."/>
            <person name="Kazmierczak K.M."/>
            <person name="Andrzejewski T.M."/>
            <person name="Davidsen T.M."/>
            <person name="Wayne K.J."/>
            <person name="Tettelin H."/>
            <person name="Glass J.I."/>
            <person name="Rusch D."/>
            <person name="Podicherti R."/>
            <person name="Tsui H.-C.T."/>
            <person name="Winkler M.E."/>
        </authorList>
    </citation>
    <scope>NUCLEOTIDE SEQUENCE</scope>
</reference>
<accession>A0A381UQ00</accession>
<keyword evidence="6" id="KW-0067">ATP-binding</keyword>
<evidence type="ECO:0000256" key="2">
    <source>
        <dbReference type="ARBA" id="ARBA00013253"/>
    </source>
</evidence>
<evidence type="ECO:0000256" key="4">
    <source>
        <dbReference type="ARBA" id="ARBA00022741"/>
    </source>
</evidence>
<dbReference type="CDD" id="cd00483">
    <property type="entry name" value="HPPK"/>
    <property type="match status" value="1"/>
</dbReference>
<dbReference type="InterPro" id="IPR035907">
    <property type="entry name" value="Hppk_sf"/>
</dbReference>
<keyword evidence="3" id="KW-0808">Transferase</keyword>
<sequence length="163" mass="18081">MRLNGEVYIGLGSNLGDSVENLQSAISSIAQISDFLVSSRVYVSSAAGFTNQPKFFNAACRIGTTLNPFELLHSLLGIENQLGRSRTFVNSPRLIDLDILLWGDLRIEAPHLKIPHPRLHERGFALAPLLEIDPSLVHPSYAVALKDFYEQLPEAEKPFILEV</sequence>
<dbReference type="SUPFAM" id="SSF55083">
    <property type="entry name" value="6-hydroxymethyl-7,8-dihydropterin pyrophosphokinase, HPPK"/>
    <property type="match status" value="1"/>
</dbReference>
<dbReference type="InterPro" id="IPR000550">
    <property type="entry name" value="Hppk"/>
</dbReference>
<dbReference type="NCBIfam" id="TIGR01498">
    <property type="entry name" value="folK"/>
    <property type="match status" value="1"/>
</dbReference>
<evidence type="ECO:0000256" key="7">
    <source>
        <dbReference type="ARBA" id="ARBA00022909"/>
    </source>
</evidence>
<evidence type="ECO:0000313" key="9">
    <source>
        <dbReference type="EMBL" id="SVA30242.1"/>
    </source>
</evidence>
<dbReference type="PANTHER" id="PTHR43071">
    <property type="entry name" value="2-AMINO-4-HYDROXY-6-HYDROXYMETHYLDIHYDROPTERIDINE PYROPHOSPHOKINASE"/>
    <property type="match status" value="1"/>
</dbReference>
<keyword evidence="5" id="KW-0418">Kinase</keyword>
<proteinExistence type="predicted"/>
<dbReference type="EMBL" id="UINC01006892">
    <property type="protein sequence ID" value="SVA30242.1"/>
    <property type="molecule type" value="Genomic_DNA"/>
</dbReference>
<evidence type="ECO:0000256" key="1">
    <source>
        <dbReference type="ARBA" id="ARBA00005051"/>
    </source>
</evidence>
<dbReference type="UniPathway" id="UPA00077">
    <property type="reaction ID" value="UER00155"/>
</dbReference>
<comment type="pathway">
    <text evidence="1">Cofactor biosynthesis; tetrahydrofolate biosynthesis; 2-amino-4-hydroxy-6-hydroxymethyl-7,8-dihydropteridine diphosphate from 7,8-dihydroneopterin triphosphate: step 4/4.</text>
</comment>
<dbReference type="Gene3D" id="3.30.70.560">
    <property type="entry name" value="7,8-Dihydro-6-hydroxymethylpterin-pyrophosphokinase HPPK"/>
    <property type="match status" value="1"/>
</dbReference>
<evidence type="ECO:0000256" key="3">
    <source>
        <dbReference type="ARBA" id="ARBA00022679"/>
    </source>
</evidence>
<evidence type="ECO:0000259" key="8">
    <source>
        <dbReference type="Pfam" id="PF01288"/>
    </source>
</evidence>
<dbReference type="GO" id="GO:0003848">
    <property type="term" value="F:2-amino-4-hydroxy-6-hydroxymethyldihydropteridine diphosphokinase activity"/>
    <property type="evidence" value="ECO:0007669"/>
    <property type="project" value="UniProtKB-EC"/>
</dbReference>
<gene>
    <name evidence="9" type="ORF">METZ01_LOCUS83096</name>
</gene>